<dbReference type="InterPro" id="IPR037069">
    <property type="entry name" value="AcylCoA_DH/ox_N_sf"/>
</dbReference>
<reference evidence="3 4" key="1">
    <citation type="submission" date="2018-04" db="EMBL/GenBank/DDBJ databases">
        <title>Bordetella sp. HZ20 isolated from seawater.</title>
        <authorList>
            <person name="Sun C."/>
        </authorList>
    </citation>
    <scope>NUCLEOTIDE SEQUENCE [LARGE SCALE GENOMIC DNA]</scope>
    <source>
        <strain evidence="3 4">HZ20</strain>
    </source>
</reference>
<feature type="domain" description="Acyl-CoA dehydrogenase/oxidase N-terminal" evidence="2">
    <location>
        <begin position="62"/>
        <end position="180"/>
    </location>
</feature>
<evidence type="ECO:0008006" key="5">
    <source>
        <dbReference type="Google" id="ProtNLM"/>
    </source>
</evidence>
<dbReference type="Gene3D" id="2.40.110.10">
    <property type="entry name" value="Butyryl-CoA Dehydrogenase, subunit A, domain 2"/>
    <property type="match status" value="1"/>
</dbReference>
<dbReference type="PANTHER" id="PTHR42803">
    <property type="entry name" value="ACYL-COA DEHYDROGENASE"/>
    <property type="match status" value="1"/>
</dbReference>
<dbReference type="Pfam" id="PF02771">
    <property type="entry name" value="Acyl-CoA_dh_N"/>
    <property type="match status" value="1"/>
</dbReference>
<dbReference type="AlphaFoldDB" id="A0A2R4XKB8"/>
<evidence type="ECO:0000313" key="4">
    <source>
        <dbReference type="Proteomes" id="UP000244571"/>
    </source>
</evidence>
<dbReference type="GO" id="GO:0050660">
    <property type="term" value="F:flavin adenine dinucleotide binding"/>
    <property type="evidence" value="ECO:0007669"/>
    <property type="project" value="InterPro"/>
</dbReference>
<dbReference type="PANTHER" id="PTHR42803:SF1">
    <property type="entry name" value="BROAD-SPECIFICITY LINEAR ACYL-COA DEHYDROGENASE FADE5"/>
    <property type="match status" value="1"/>
</dbReference>
<dbReference type="InterPro" id="IPR013786">
    <property type="entry name" value="AcylCoA_DH/ox_N"/>
</dbReference>
<protein>
    <recommendedName>
        <fullName evidence="5">Acyl-CoA dehydrogenase</fullName>
    </recommendedName>
</protein>
<dbReference type="InterPro" id="IPR006091">
    <property type="entry name" value="Acyl-CoA_Oxase/DH_mid-dom"/>
</dbReference>
<dbReference type="Gene3D" id="1.10.540.10">
    <property type="entry name" value="Acyl-CoA dehydrogenase/oxidase, N-terminal domain"/>
    <property type="match status" value="1"/>
</dbReference>
<dbReference type="Pfam" id="PF02770">
    <property type="entry name" value="Acyl-CoA_dh_M"/>
    <property type="match status" value="1"/>
</dbReference>
<feature type="domain" description="Acyl-CoA oxidase/dehydrogenase middle" evidence="1">
    <location>
        <begin position="185"/>
        <end position="255"/>
    </location>
</feature>
<evidence type="ECO:0000259" key="1">
    <source>
        <dbReference type="Pfam" id="PF02770"/>
    </source>
</evidence>
<dbReference type="InterPro" id="IPR046373">
    <property type="entry name" value="Acyl-CoA_Oxase/DH_mid-dom_sf"/>
</dbReference>
<evidence type="ECO:0000259" key="2">
    <source>
        <dbReference type="Pfam" id="PF02771"/>
    </source>
</evidence>
<gene>
    <name evidence="3" type="ORF">DBV39_11625</name>
</gene>
<accession>A0A2R4XKB8</accession>
<dbReference type="InterPro" id="IPR052166">
    <property type="entry name" value="Diverse_Acyl-CoA_DH"/>
</dbReference>
<keyword evidence="4" id="KW-1185">Reference proteome</keyword>
<sequence>MMVPCPGKCLTLNPLSTSLEVCMPAPYQAPIAEMAFLLNHVTGLNRTRDLPEFSECSSDVAQAVLREAARFAQEIISPLNETGEQQPPRVSNGVVTTSPGYRDAYQQFVAAGWNGLSSPAEHGGQALGQAISTAVSEMWQSASMSFGLCPMLTAGAIHAIEHHASEDLQRLFLERLVSGEWTGTMNLTEPQAGSDLAAITTKAIPSGDHYLIKGSKIYITYGEHDMAQNIIHLVLARLPDAPAGVKGISLFIVPKYLVTENGSLGHATI</sequence>
<name>A0A2R4XKB8_9BURK</name>
<proteinExistence type="predicted"/>
<dbReference type="EMBL" id="CP028901">
    <property type="protein sequence ID" value="AWB34247.1"/>
    <property type="molecule type" value="Genomic_DNA"/>
</dbReference>
<dbReference type="InterPro" id="IPR009100">
    <property type="entry name" value="AcylCoA_DH/oxidase_NM_dom_sf"/>
</dbReference>
<dbReference type="Proteomes" id="UP000244571">
    <property type="component" value="Chromosome"/>
</dbReference>
<dbReference type="GO" id="GO:0016627">
    <property type="term" value="F:oxidoreductase activity, acting on the CH-CH group of donors"/>
    <property type="evidence" value="ECO:0007669"/>
    <property type="project" value="InterPro"/>
</dbReference>
<organism evidence="3 4">
    <name type="scientific">Orrella marina</name>
    <dbReference type="NCBI Taxonomy" id="2163011"/>
    <lineage>
        <taxon>Bacteria</taxon>
        <taxon>Pseudomonadati</taxon>
        <taxon>Pseudomonadota</taxon>
        <taxon>Betaproteobacteria</taxon>
        <taxon>Burkholderiales</taxon>
        <taxon>Alcaligenaceae</taxon>
        <taxon>Orrella</taxon>
    </lineage>
</organism>
<dbReference type="SUPFAM" id="SSF56645">
    <property type="entry name" value="Acyl-CoA dehydrogenase NM domain-like"/>
    <property type="match status" value="1"/>
</dbReference>
<dbReference type="KEGG" id="boz:DBV39_11625"/>
<evidence type="ECO:0000313" key="3">
    <source>
        <dbReference type="EMBL" id="AWB34247.1"/>
    </source>
</evidence>